<gene>
    <name evidence="5" type="ORF">AMD00_09000</name>
</gene>
<dbReference type="EMBL" id="LILB01000001">
    <property type="protein sequence ID" value="KOO52512.1"/>
    <property type="molecule type" value="Genomic_DNA"/>
</dbReference>
<dbReference type="InterPro" id="IPR042099">
    <property type="entry name" value="ANL_N_sf"/>
</dbReference>
<feature type="domain" description="AMP-binding enzyme C-terminal" evidence="4">
    <location>
        <begin position="433"/>
        <end position="508"/>
    </location>
</feature>
<dbReference type="InterPro" id="IPR000873">
    <property type="entry name" value="AMP-dep_synth/lig_dom"/>
</dbReference>
<dbReference type="InterPro" id="IPR020845">
    <property type="entry name" value="AMP-binding_CS"/>
</dbReference>
<dbReference type="STRING" id="263475.AMD00_09000"/>
<dbReference type="RefSeq" id="WP_053416673.1">
    <property type="nucleotide sequence ID" value="NZ_JBCMHV010000034.1"/>
</dbReference>
<dbReference type="Proteomes" id="UP000036867">
    <property type="component" value="Unassembled WGS sequence"/>
</dbReference>
<evidence type="ECO:0000256" key="1">
    <source>
        <dbReference type="ARBA" id="ARBA00006432"/>
    </source>
</evidence>
<keyword evidence="6" id="KW-1185">Reference proteome</keyword>
<dbReference type="OrthoDB" id="9765680at2"/>
<dbReference type="GeneID" id="301136244"/>
<dbReference type="CDD" id="cd17631">
    <property type="entry name" value="FACL_FadD13-like"/>
    <property type="match status" value="1"/>
</dbReference>
<evidence type="ECO:0000259" key="3">
    <source>
        <dbReference type="Pfam" id="PF00501"/>
    </source>
</evidence>
<feature type="domain" description="AMP-dependent synthetase/ligase" evidence="3">
    <location>
        <begin position="11"/>
        <end position="383"/>
    </location>
</feature>
<proteinExistence type="inferred from homology"/>
<dbReference type="GO" id="GO:0031956">
    <property type="term" value="F:medium-chain fatty acid-CoA ligase activity"/>
    <property type="evidence" value="ECO:0007669"/>
    <property type="project" value="TreeGrafter"/>
</dbReference>
<dbReference type="AlphaFoldDB" id="A0A0M0LNR0"/>
<dbReference type="PANTHER" id="PTHR43201">
    <property type="entry name" value="ACYL-COA SYNTHETASE"/>
    <property type="match status" value="1"/>
</dbReference>
<comment type="caution">
    <text evidence="5">The sequence shown here is derived from an EMBL/GenBank/DDBJ whole genome shotgun (WGS) entry which is preliminary data.</text>
</comment>
<dbReference type="SUPFAM" id="SSF56801">
    <property type="entry name" value="Acetyl-CoA synthetase-like"/>
    <property type="match status" value="1"/>
</dbReference>
<accession>A0A0M0LNR0</accession>
<dbReference type="PANTHER" id="PTHR43201:SF5">
    <property type="entry name" value="MEDIUM-CHAIN ACYL-COA LIGASE ACSF2, MITOCHONDRIAL"/>
    <property type="match status" value="1"/>
</dbReference>
<evidence type="ECO:0000313" key="5">
    <source>
        <dbReference type="EMBL" id="KOO52512.1"/>
    </source>
</evidence>
<evidence type="ECO:0008006" key="7">
    <source>
        <dbReference type="Google" id="ProtNLM"/>
    </source>
</evidence>
<dbReference type="FunFam" id="3.30.300.30:FF:000008">
    <property type="entry name" value="2,3-dihydroxybenzoate-AMP ligase"/>
    <property type="match status" value="1"/>
</dbReference>
<evidence type="ECO:0000313" key="6">
    <source>
        <dbReference type="Proteomes" id="UP000036867"/>
    </source>
</evidence>
<dbReference type="Pfam" id="PF00501">
    <property type="entry name" value="AMP-binding"/>
    <property type="match status" value="1"/>
</dbReference>
<dbReference type="NCBIfam" id="NF004837">
    <property type="entry name" value="PRK06187.1"/>
    <property type="match status" value="1"/>
</dbReference>
<dbReference type="Gene3D" id="3.40.50.12780">
    <property type="entry name" value="N-terminal domain of ligase-like"/>
    <property type="match status" value="1"/>
</dbReference>
<dbReference type="GO" id="GO:0006631">
    <property type="term" value="P:fatty acid metabolic process"/>
    <property type="evidence" value="ECO:0007669"/>
    <property type="project" value="TreeGrafter"/>
</dbReference>
<protein>
    <recommendedName>
        <fullName evidence="7">Fatty-acid--CoA ligase</fullName>
    </recommendedName>
</protein>
<dbReference type="PROSITE" id="PS00455">
    <property type="entry name" value="AMP_BINDING"/>
    <property type="match status" value="1"/>
</dbReference>
<dbReference type="InterPro" id="IPR025110">
    <property type="entry name" value="AMP-bd_C"/>
</dbReference>
<dbReference type="InterPro" id="IPR045851">
    <property type="entry name" value="AMP-bd_C_sf"/>
</dbReference>
<name>A0A0M0LNR0_9BACL</name>
<sequence>MILTKSLLSTVRNCPEKLAVVDGHHRYSYKELEGRTAKLKESLKKLGVKKGERIALLLLNDFRYLELIYGITAMGGIVVPLNTRFSLEENAYVLNDAGVEILYVNKEFLPIVDELKKRVSGIKHVILSENRDAPELNEYSDIHSYEALLDEESVEELVYEDVQEEDVAGLFYTGGTTGRSKGVMLTHKNLLTNALHVALNFEYMESDIYLHAAPMFHLADQASTFAVTLAGGAHTVVRQFTPKDVLHVIEKEQVTAVMLVPTMVNMLLHSADFEKYDTTSLRLMLYGASPMATGLLKKTMTMLPDAQLFQAYGMTEASPVLTLLKPKDHIINGTKEEEKRLASCGKPVQFIEMKVVDEEGNEVPIGQVGEFIARGPNVMKGYWNLPEETSQALRNGWFFTGDMGYKEEKGFFYVVDRAKDMIITGGENVYSVEVEQALSSHPAVLECAVFGVPHEQWGEVVRAAVVLKQDTAASEEEILTSIRPIVSNYKVPKSIEFLSELPKSGAGKILKRVIREEYLNQKTTT</sequence>
<comment type="similarity">
    <text evidence="1">Belongs to the ATP-dependent AMP-binding enzyme family.</text>
</comment>
<dbReference type="PATRIC" id="fig|263475.3.peg.2260"/>
<organism evidence="5 6">
    <name type="scientific">Viridibacillus arvi</name>
    <dbReference type="NCBI Taxonomy" id="263475"/>
    <lineage>
        <taxon>Bacteria</taxon>
        <taxon>Bacillati</taxon>
        <taxon>Bacillota</taxon>
        <taxon>Bacilli</taxon>
        <taxon>Bacillales</taxon>
        <taxon>Caryophanaceae</taxon>
        <taxon>Viridibacillus</taxon>
    </lineage>
</organism>
<dbReference type="Pfam" id="PF13193">
    <property type="entry name" value="AMP-binding_C"/>
    <property type="match status" value="1"/>
</dbReference>
<evidence type="ECO:0000256" key="2">
    <source>
        <dbReference type="ARBA" id="ARBA00022598"/>
    </source>
</evidence>
<keyword evidence="2" id="KW-0436">Ligase</keyword>
<reference evidence="6" key="1">
    <citation type="submission" date="2015-08" db="EMBL/GenBank/DDBJ databases">
        <title>Fjat-10028 dsm 16317.</title>
        <authorList>
            <person name="Liu B."/>
            <person name="Wang J."/>
            <person name="Zhu Y."/>
            <person name="Liu G."/>
            <person name="Chen Q."/>
            <person name="Chen Z."/>
            <person name="Lan J."/>
            <person name="Che J."/>
            <person name="Ge C."/>
            <person name="Shi H."/>
            <person name="Pan Z."/>
            <person name="Liu X."/>
        </authorList>
    </citation>
    <scope>NUCLEOTIDE SEQUENCE [LARGE SCALE GENOMIC DNA]</scope>
    <source>
        <strain evidence="6">DSM 16317</strain>
    </source>
</reference>
<dbReference type="Gene3D" id="3.30.300.30">
    <property type="match status" value="1"/>
</dbReference>
<evidence type="ECO:0000259" key="4">
    <source>
        <dbReference type="Pfam" id="PF13193"/>
    </source>
</evidence>